<comment type="caution">
    <text evidence="1">The sequence shown here is derived from an EMBL/GenBank/DDBJ whole genome shotgun (WGS) entry which is preliminary data.</text>
</comment>
<evidence type="ECO:0000313" key="1">
    <source>
        <dbReference type="EMBL" id="KAI0059666.1"/>
    </source>
</evidence>
<dbReference type="EMBL" id="MU277224">
    <property type="protein sequence ID" value="KAI0059666.1"/>
    <property type="molecule type" value="Genomic_DNA"/>
</dbReference>
<reference evidence="1" key="1">
    <citation type="submission" date="2021-03" db="EMBL/GenBank/DDBJ databases">
        <authorList>
            <consortium name="DOE Joint Genome Institute"/>
            <person name="Ahrendt S."/>
            <person name="Looney B.P."/>
            <person name="Miyauchi S."/>
            <person name="Morin E."/>
            <person name="Drula E."/>
            <person name="Courty P.E."/>
            <person name="Chicoki N."/>
            <person name="Fauchery L."/>
            <person name="Kohler A."/>
            <person name="Kuo A."/>
            <person name="Labutti K."/>
            <person name="Pangilinan J."/>
            <person name="Lipzen A."/>
            <person name="Riley R."/>
            <person name="Andreopoulos W."/>
            <person name="He G."/>
            <person name="Johnson J."/>
            <person name="Barry K.W."/>
            <person name="Grigoriev I.V."/>
            <person name="Nagy L."/>
            <person name="Hibbett D."/>
            <person name="Henrissat B."/>
            <person name="Matheny P.B."/>
            <person name="Labbe J."/>
            <person name="Martin F."/>
        </authorList>
    </citation>
    <scope>NUCLEOTIDE SEQUENCE</scope>
    <source>
        <strain evidence="1">HHB10654</strain>
    </source>
</reference>
<sequence length="109" mass="11936">MFGDLLVLCVGIHFPEAWVVCAAHSAYLGVSSSVWCCLTLAARTCSQRPIPCSMPAVANALILGVLVVLSICHQCSASKRFADPEARAYENYICHSPFKRRTDSRFTNN</sequence>
<dbReference type="Proteomes" id="UP000814140">
    <property type="component" value="Unassembled WGS sequence"/>
</dbReference>
<gene>
    <name evidence="1" type="ORF">BV25DRAFT_1040942</name>
</gene>
<proteinExistence type="predicted"/>
<keyword evidence="2" id="KW-1185">Reference proteome</keyword>
<name>A0ACB8SUU2_9AGAM</name>
<protein>
    <submittedName>
        <fullName evidence="1">Uncharacterized protein</fullName>
    </submittedName>
</protein>
<organism evidence="1 2">
    <name type="scientific">Artomyces pyxidatus</name>
    <dbReference type="NCBI Taxonomy" id="48021"/>
    <lineage>
        <taxon>Eukaryota</taxon>
        <taxon>Fungi</taxon>
        <taxon>Dikarya</taxon>
        <taxon>Basidiomycota</taxon>
        <taxon>Agaricomycotina</taxon>
        <taxon>Agaricomycetes</taxon>
        <taxon>Russulales</taxon>
        <taxon>Auriscalpiaceae</taxon>
        <taxon>Artomyces</taxon>
    </lineage>
</organism>
<evidence type="ECO:0000313" key="2">
    <source>
        <dbReference type="Proteomes" id="UP000814140"/>
    </source>
</evidence>
<accession>A0ACB8SUU2</accession>
<reference evidence="1" key="2">
    <citation type="journal article" date="2022" name="New Phytol.">
        <title>Evolutionary transition to the ectomycorrhizal habit in the genomes of a hyperdiverse lineage of mushroom-forming fungi.</title>
        <authorList>
            <person name="Looney B."/>
            <person name="Miyauchi S."/>
            <person name="Morin E."/>
            <person name="Drula E."/>
            <person name="Courty P.E."/>
            <person name="Kohler A."/>
            <person name="Kuo A."/>
            <person name="LaButti K."/>
            <person name="Pangilinan J."/>
            <person name="Lipzen A."/>
            <person name="Riley R."/>
            <person name="Andreopoulos W."/>
            <person name="He G."/>
            <person name="Johnson J."/>
            <person name="Nolan M."/>
            <person name="Tritt A."/>
            <person name="Barry K.W."/>
            <person name="Grigoriev I.V."/>
            <person name="Nagy L.G."/>
            <person name="Hibbett D."/>
            <person name="Henrissat B."/>
            <person name="Matheny P.B."/>
            <person name="Labbe J."/>
            <person name="Martin F.M."/>
        </authorList>
    </citation>
    <scope>NUCLEOTIDE SEQUENCE</scope>
    <source>
        <strain evidence="1">HHB10654</strain>
    </source>
</reference>